<dbReference type="GeneID" id="34608507"/>
<dbReference type="VEuPathDB" id="FungiDB:ASPZODRAFT_128505"/>
<keyword evidence="2" id="KW-1185">Reference proteome</keyword>
<sequence length="120" mass="13322">MPNLSSALSSICSAQLSSCQIFGPGTVTIFRTSTEYDLNSGESMVSITIEYCWQDPIPILRILATPPGLCPAWFSWTGVLCIGHRFIRVVNEWRPFLAADFSCSPFQKLIAWSNGGQFLR</sequence>
<evidence type="ECO:0000313" key="2">
    <source>
        <dbReference type="Proteomes" id="UP000184188"/>
    </source>
</evidence>
<name>A0A1L9SRX5_9EURO</name>
<evidence type="ECO:0000313" key="1">
    <source>
        <dbReference type="EMBL" id="OJJ49928.1"/>
    </source>
</evidence>
<dbReference type="Proteomes" id="UP000184188">
    <property type="component" value="Unassembled WGS sequence"/>
</dbReference>
<dbReference type="AlphaFoldDB" id="A0A1L9SRX5"/>
<gene>
    <name evidence="1" type="ORF">ASPZODRAFT_128505</name>
</gene>
<dbReference type="RefSeq" id="XP_022584438.1">
    <property type="nucleotide sequence ID" value="XM_022722042.1"/>
</dbReference>
<protein>
    <submittedName>
        <fullName evidence="1">Uncharacterized protein</fullName>
    </submittedName>
</protein>
<organism evidence="1 2">
    <name type="scientific">Penicilliopsis zonata CBS 506.65</name>
    <dbReference type="NCBI Taxonomy" id="1073090"/>
    <lineage>
        <taxon>Eukaryota</taxon>
        <taxon>Fungi</taxon>
        <taxon>Dikarya</taxon>
        <taxon>Ascomycota</taxon>
        <taxon>Pezizomycotina</taxon>
        <taxon>Eurotiomycetes</taxon>
        <taxon>Eurotiomycetidae</taxon>
        <taxon>Eurotiales</taxon>
        <taxon>Aspergillaceae</taxon>
        <taxon>Penicilliopsis</taxon>
    </lineage>
</organism>
<reference evidence="2" key="1">
    <citation type="journal article" date="2017" name="Genome Biol.">
        <title>Comparative genomics reveals high biological diversity and specific adaptations in the industrially and medically important fungal genus Aspergillus.</title>
        <authorList>
            <person name="de Vries R.P."/>
            <person name="Riley R."/>
            <person name="Wiebenga A."/>
            <person name="Aguilar-Osorio G."/>
            <person name="Amillis S."/>
            <person name="Uchima C.A."/>
            <person name="Anderluh G."/>
            <person name="Asadollahi M."/>
            <person name="Askin M."/>
            <person name="Barry K."/>
            <person name="Battaglia E."/>
            <person name="Bayram O."/>
            <person name="Benocci T."/>
            <person name="Braus-Stromeyer S.A."/>
            <person name="Caldana C."/>
            <person name="Canovas D."/>
            <person name="Cerqueira G.C."/>
            <person name="Chen F."/>
            <person name="Chen W."/>
            <person name="Choi C."/>
            <person name="Clum A."/>
            <person name="Dos Santos R.A."/>
            <person name="Damasio A.R."/>
            <person name="Diallinas G."/>
            <person name="Emri T."/>
            <person name="Fekete E."/>
            <person name="Flipphi M."/>
            <person name="Freyberg S."/>
            <person name="Gallo A."/>
            <person name="Gournas C."/>
            <person name="Habgood R."/>
            <person name="Hainaut M."/>
            <person name="Harispe M.L."/>
            <person name="Henrissat B."/>
            <person name="Hilden K.S."/>
            <person name="Hope R."/>
            <person name="Hossain A."/>
            <person name="Karabika E."/>
            <person name="Karaffa L."/>
            <person name="Karanyi Z."/>
            <person name="Krasevec N."/>
            <person name="Kuo A."/>
            <person name="Kusch H."/>
            <person name="LaButti K."/>
            <person name="Lagendijk E.L."/>
            <person name="Lapidus A."/>
            <person name="Levasseur A."/>
            <person name="Lindquist E."/>
            <person name="Lipzen A."/>
            <person name="Logrieco A.F."/>
            <person name="MacCabe A."/>
            <person name="Maekelae M.R."/>
            <person name="Malavazi I."/>
            <person name="Melin P."/>
            <person name="Meyer V."/>
            <person name="Mielnichuk N."/>
            <person name="Miskei M."/>
            <person name="Molnar A.P."/>
            <person name="Mule G."/>
            <person name="Ngan C.Y."/>
            <person name="Orejas M."/>
            <person name="Orosz E."/>
            <person name="Ouedraogo J.P."/>
            <person name="Overkamp K.M."/>
            <person name="Park H.-S."/>
            <person name="Perrone G."/>
            <person name="Piumi F."/>
            <person name="Punt P.J."/>
            <person name="Ram A.F."/>
            <person name="Ramon A."/>
            <person name="Rauscher S."/>
            <person name="Record E."/>
            <person name="Riano-Pachon D.M."/>
            <person name="Robert V."/>
            <person name="Roehrig J."/>
            <person name="Ruller R."/>
            <person name="Salamov A."/>
            <person name="Salih N.S."/>
            <person name="Samson R.A."/>
            <person name="Sandor E."/>
            <person name="Sanguinetti M."/>
            <person name="Schuetze T."/>
            <person name="Sepcic K."/>
            <person name="Shelest E."/>
            <person name="Sherlock G."/>
            <person name="Sophianopoulou V."/>
            <person name="Squina F.M."/>
            <person name="Sun H."/>
            <person name="Susca A."/>
            <person name="Todd R.B."/>
            <person name="Tsang A."/>
            <person name="Unkles S.E."/>
            <person name="van de Wiele N."/>
            <person name="van Rossen-Uffink D."/>
            <person name="Oliveira J.V."/>
            <person name="Vesth T.C."/>
            <person name="Visser J."/>
            <person name="Yu J.-H."/>
            <person name="Zhou M."/>
            <person name="Andersen M.R."/>
            <person name="Archer D.B."/>
            <person name="Baker S.E."/>
            <person name="Benoit I."/>
            <person name="Brakhage A.A."/>
            <person name="Braus G.H."/>
            <person name="Fischer R."/>
            <person name="Frisvad J.C."/>
            <person name="Goldman G.H."/>
            <person name="Houbraken J."/>
            <person name="Oakley B."/>
            <person name="Pocsi I."/>
            <person name="Scazzocchio C."/>
            <person name="Seiboth B."/>
            <person name="vanKuyk P.A."/>
            <person name="Wortman J."/>
            <person name="Dyer P.S."/>
            <person name="Grigoriev I.V."/>
        </authorList>
    </citation>
    <scope>NUCLEOTIDE SEQUENCE [LARGE SCALE GENOMIC DNA]</scope>
    <source>
        <strain evidence="2">CBS 506.65</strain>
    </source>
</reference>
<dbReference type="EMBL" id="KV878337">
    <property type="protein sequence ID" value="OJJ49928.1"/>
    <property type="molecule type" value="Genomic_DNA"/>
</dbReference>
<proteinExistence type="predicted"/>
<accession>A0A1L9SRX5</accession>